<keyword evidence="1" id="KW-0677">Repeat</keyword>
<dbReference type="AlphaFoldDB" id="A0AAP0JIR7"/>
<protein>
    <recommendedName>
        <fullName evidence="5">Pentatricopeptide repeat-containing protein</fullName>
    </recommendedName>
</protein>
<dbReference type="GO" id="GO:0003723">
    <property type="term" value="F:RNA binding"/>
    <property type="evidence" value="ECO:0007669"/>
    <property type="project" value="InterPro"/>
</dbReference>
<sequence length="501" mass="55331">MSKYSAIALSSLLRTLVPLCAIKRAKQTHLQILVRGILHSLTLQTDLLLAYSRCGHLHYARKVFDEMPQPSMHSWNILISSHVQNSLYQHSLRLFDWFLKLGFRPDHFTFPSLFRACAGIASGGGGGGGWCTCLGKSFHGWVVKVGFHGYVVLGSSILDFYAKCGELAHAHLVFVEMPVRDVVVWNSMISSFAQAGLWGEALGCYREMAGEGVEVDSRTVSSLLSACGRGGDLLKGKEIHGRIAKDVAFSEDAVIGNCLIDMYAKCGYLGDSQKVFENMPGFSLVSWTTLISCYGVHGKGEEALVLFDKMKDNGYRPNCVTFTAILASCSHSGLIDRGRKFFNSMTEDYGIQPSVEHYACLVDLLGRFGHIEEALGLIKTMPEKPGASVWGALLGACRMRKNVEIGEVAAYQLFELEAGNSSNYVALCSIYESVGRWDDILRIRQRMRELGLVKNPGCSWITIAGKVHTFYQGDTSHARTRMVCEAMDKTIKKMIFPLDNG</sequence>
<dbReference type="InterPro" id="IPR011990">
    <property type="entry name" value="TPR-like_helical_dom_sf"/>
</dbReference>
<feature type="repeat" description="PPR" evidence="2">
    <location>
        <begin position="283"/>
        <end position="317"/>
    </location>
</feature>
<dbReference type="FunFam" id="1.25.40.10:FF:000996">
    <property type="entry name" value="Small kernel1"/>
    <property type="match status" value="1"/>
</dbReference>
<dbReference type="FunFam" id="1.25.40.10:FF:000344">
    <property type="entry name" value="Pentatricopeptide repeat-containing protein"/>
    <property type="match status" value="1"/>
</dbReference>
<reference evidence="3 4" key="1">
    <citation type="submission" date="2024-01" db="EMBL/GenBank/DDBJ databases">
        <title>Genome assemblies of Stephania.</title>
        <authorList>
            <person name="Yang L."/>
        </authorList>
    </citation>
    <scope>NUCLEOTIDE SEQUENCE [LARGE SCALE GENOMIC DNA]</scope>
    <source>
        <strain evidence="3">YNDBR</strain>
        <tissue evidence="3">Leaf</tissue>
    </source>
</reference>
<name>A0AAP0JIR7_9MAGN</name>
<dbReference type="PANTHER" id="PTHR47926">
    <property type="entry name" value="PENTATRICOPEPTIDE REPEAT-CONTAINING PROTEIN"/>
    <property type="match status" value="1"/>
</dbReference>
<feature type="repeat" description="PPR" evidence="2">
    <location>
        <begin position="181"/>
        <end position="215"/>
    </location>
</feature>
<dbReference type="PANTHER" id="PTHR47926:SF516">
    <property type="entry name" value="SMK1"/>
    <property type="match status" value="1"/>
</dbReference>
<evidence type="ECO:0000256" key="2">
    <source>
        <dbReference type="PROSITE-ProRule" id="PRU00708"/>
    </source>
</evidence>
<dbReference type="EMBL" id="JBBNAF010000006">
    <property type="protein sequence ID" value="KAK9134584.1"/>
    <property type="molecule type" value="Genomic_DNA"/>
</dbReference>
<accession>A0AAP0JIR7</accession>
<gene>
    <name evidence="3" type="ORF">Syun_013914</name>
</gene>
<comment type="caution">
    <text evidence="3">The sequence shown here is derived from an EMBL/GenBank/DDBJ whole genome shotgun (WGS) entry which is preliminary data.</text>
</comment>
<evidence type="ECO:0008006" key="5">
    <source>
        <dbReference type="Google" id="ProtNLM"/>
    </source>
</evidence>
<dbReference type="NCBIfam" id="TIGR00756">
    <property type="entry name" value="PPR"/>
    <property type="match status" value="3"/>
</dbReference>
<dbReference type="Gene3D" id="1.25.40.10">
    <property type="entry name" value="Tetratricopeptide repeat domain"/>
    <property type="match status" value="4"/>
</dbReference>
<dbReference type="PROSITE" id="PS51375">
    <property type="entry name" value="PPR"/>
    <property type="match status" value="4"/>
</dbReference>
<dbReference type="GO" id="GO:0009451">
    <property type="term" value="P:RNA modification"/>
    <property type="evidence" value="ECO:0007669"/>
    <property type="project" value="InterPro"/>
</dbReference>
<keyword evidence="4" id="KW-1185">Reference proteome</keyword>
<feature type="repeat" description="PPR" evidence="2">
    <location>
        <begin position="71"/>
        <end position="105"/>
    </location>
</feature>
<dbReference type="InterPro" id="IPR046848">
    <property type="entry name" value="E_motif"/>
</dbReference>
<evidence type="ECO:0000313" key="4">
    <source>
        <dbReference type="Proteomes" id="UP001420932"/>
    </source>
</evidence>
<dbReference type="Proteomes" id="UP001420932">
    <property type="component" value="Unassembled WGS sequence"/>
</dbReference>
<dbReference type="InterPro" id="IPR046960">
    <property type="entry name" value="PPR_At4g14850-like_plant"/>
</dbReference>
<dbReference type="Pfam" id="PF01535">
    <property type="entry name" value="PPR"/>
    <property type="match status" value="3"/>
</dbReference>
<dbReference type="Pfam" id="PF13041">
    <property type="entry name" value="PPR_2"/>
    <property type="match status" value="3"/>
</dbReference>
<organism evidence="3 4">
    <name type="scientific">Stephania yunnanensis</name>
    <dbReference type="NCBI Taxonomy" id="152371"/>
    <lineage>
        <taxon>Eukaryota</taxon>
        <taxon>Viridiplantae</taxon>
        <taxon>Streptophyta</taxon>
        <taxon>Embryophyta</taxon>
        <taxon>Tracheophyta</taxon>
        <taxon>Spermatophyta</taxon>
        <taxon>Magnoliopsida</taxon>
        <taxon>Ranunculales</taxon>
        <taxon>Menispermaceae</taxon>
        <taxon>Menispermoideae</taxon>
        <taxon>Cissampelideae</taxon>
        <taxon>Stephania</taxon>
    </lineage>
</organism>
<proteinExistence type="predicted"/>
<dbReference type="Pfam" id="PF20431">
    <property type="entry name" value="E_motif"/>
    <property type="match status" value="1"/>
</dbReference>
<evidence type="ECO:0000313" key="3">
    <source>
        <dbReference type="EMBL" id="KAK9134584.1"/>
    </source>
</evidence>
<feature type="repeat" description="PPR" evidence="2">
    <location>
        <begin position="318"/>
        <end position="353"/>
    </location>
</feature>
<dbReference type="InterPro" id="IPR002885">
    <property type="entry name" value="PPR_rpt"/>
</dbReference>
<evidence type="ECO:0000256" key="1">
    <source>
        <dbReference type="ARBA" id="ARBA00022737"/>
    </source>
</evidence>